<comment type="caution">
    <text evidence="2">The sequence shown here is derived from an EMBL/GenBank/DDBJ whole genome shotgun (WGS) entry which is preliminary data.</text>
</comment>
<reference evidence="2" key="2">
    <citation type="submission" date="2020-11" db="EMBL/GenBank/DDBJ databases">
        <authorList>
            <person name="McCartney M.A."/>
            <person name="Auch B."/>
            <person name="Kono T."/>
            <person name="Mallez S."/>
            <person name="Becker A."/>
            <person name="Gohl D.M."/>
            <person name="Silverstein K.A.T."/>
            <person name="Koren S."/>
            <person name="Bechman K.B."/>
            <person name="Herman A."/>
            <person name="Abrahante J.E."/>
            <person name="Garbe J."/>
        </authorList>
    </citation>
    <scope>NUCLEOTIDE SEQUENCE</scope>
    <source>
        <strain evidence="2">Duluth1</strain>
        <tissue evidence="2">Whole animal</tissue>
    </source>
</reference>
<feature type="domain" description="Mab-21-like HhH/H2TH-like" evidence="1">
    <location>
        <begin position="4"/>
        <end position="68"/>
    </location>
</feature>
<sequence length="181" mass="21235">MKPKNKEITSYVLKNIILWQAENTPQTEFHERNLLHWLHDGLRELRTAIEIKQLRYYMIPDRNLMAACGLGDVLQHKWVADITEMLAEGPRVILRLPKIRQAIVASPEPMLWISKKKMEMEMLYLVAMNRKKQKPNAFDDSDCILNAIMIRMIELFFEVGLQMIQESGSMMSLFTLVKVFK</sequence>
<dbReference type="AlphaFoldDB" id="A0A9D4CW96"/>
<name>A0A9D4CW96_DREPO</name>
<dbReference type="Pfam" id="PF20266">
    <property type="entry name" value="Mab-21_C"/>
    <property type="match status" value="1"/>
</dbReference>
<keyword evidence="3" id="KW-1185">Reference proteome</keyword>
<organism evidence="2 3">
    <name type="scientific">Dreissena polymorpha</name>
    <name type="common">Zebra mussel</name>
    <name type="synonym">Mytilus polymorpha</name>
    <dbReference type="NCBI Taxonomy" id="45954"/>
    <lineage>
        <taxon>Eukaryota</taxon>
        <taxon>Metazoa</taxon>
        <taxon>Spiralia</taxon>
        <taxon>Lophotrochozoa</taxon>
        <taxon>Mollusca</taxon>
        <taxon>Bivalvia</taxon>
        <taxon>Autobranchia</taxon>
        <taxon>Heteroconchia</taxon>
        <taxon>Euheterodonta</taxon>
        <taxon>Imparidentia</taxon>
        <taxon>Neoheterodontei</taxon>
        <taxon>Myida</taxon>
        <taxon>Dreissenoidea</taxon>
        <taxon>Dreissenidae</taxon>
        <taxon>Dreissena</taxon>
    </lineage>
</organism>
<dbReference type="InterPro" id="IPR046906">
    <property type="entry name" value="Mab-21_HhH/H2TH-like"/>
</dbReference>
<protein>
    <recommendedName>
        <fullName evidence="1">Mab-21-like HhH/H2TH-like domain-containing protein</fullName>
    </recommendedName>
</protein>
<accession>A0A9D4CW96</accession>
<evidence type="ECO:0000313" key="3">
    <source>
        <dbReference type="Proteomes" id="UP000828390"/>
    </source>
</evidence>
<evidence type="ECO:0000259" key="1">
    <source>
        <dbReference type="Pfam" id="PF20266"/>
    </source>
</evidence>
<dbReference type="Gene3D" id="1.10.1410.40">
    <property type="match status" value="1"/>
</dbReference>
<dbReference type="Proteomes" id="UP000828390">
    <property type="component" value="Unassembled WGS sequence"/>
</dbReference>
<reference evidence="2" key="1">
    <citation type="journal article" date="2019" name="bioRxiv">
        <title>The Genome of the Zebra Mussel, Dreissena polymorpha: A Resource for Invasive Species Research.</title>
        <authorList>
            <person name="McCartney M.A."/>
            <person name="Auch B."/>
            <person name="Kono T."/>
            <person name="Mallez S."/>
            <person name="Zhang Y."/>
            <person name="Obille A."/>
            <person name="Becker A."/>
            <person name="Abrahante J.E."/>
            <person name="Garbe J."/>
            <person name="Badalamenti J.P."/>
            <person name="Herman A."/>
            <person name="Mangelson H."/>
            <person name="Liachko I."/>
            <person name="Sullivan S."/>
            <person name="Sone E.D."/>
            <person name="Koren S."/>
            <person name="Silverstein K.A.T."/>
            <person name="Beckman K.B."/>
            <person name="Gohl D.M."/>
        </authorList>
    </citation>
    <scope>NUCLEOTIDE SEQUENCE</scope>
    <source>
        <strain evidence="2">Duluth1</strain>
        <tissue evidence="2">Whole animal</tissue>
    </source>
</reference>
<gene>
    <name evidence="2" type="ORF">DPMN_040110</name>
</gene>
<evidence type="ECO:0000313" key="2">
    <source>
        <dbReference type="EMBL" id="KAH3733677.1"/>
    </source>
</evidence>
<dbReference type="EMBL" id="JAIWYP010000011">
    <property type="protein sequence ID" value="KAH3733677.1"/>
    <property type="molecule type" value="Genomic_DNA"/>
</dbReference>
<proteinExistence type="predicted"/>